<feature type="compositionally biased region" description="Basic and acidic residues" evidence="1">
    <location>
        <begin position="46"/>
        <end position="62"/>
    </location>
</feature>
<dbReference type="AlphaFoldDB" id="A0A4V2Z158"/>
<feature type="region of interest" description="Disordered" evidence="1">
    <location>
        <begin position="36"/>
        <end position="69"/>
    </location>
</feature>
<sequence length="69" mass="7625">MKQIRLTKLNIVALKNSELEMIVAGTSTLLIISDNTDVNTTSGDSYTRDNSESTDSHSHDSTGKVYYPF</sequence>
<dbReference type="Proteomes" id="UP000294597">
    <property type="component" value="Unassembled WGS sequence"/>
</dbReference>
<accession>A0A4V2Z158</accession>
<keyword evidence="3" id="KW-1185">Reference proteome</keyword>
<feature type="compositionally biased region" description="Polar residues" evidence="1">
    <location>
        <begin position="36"/>
        <end position="45"/>
    </location>
</feature>
<evidence type="ECO:0000313" key="2">
    <source>
        <dbReference type="EMBL" id="TDE03738.1"/>
    </source>
</evidence>
<name>A0A4V2Z158_9FLAO</name>
<reference evidence="2 3" key="1">
    <citation type="submission" date="2019-03" db="EMBL/GenBank/DDBJ databases">
        <title>Flavobacterium TSA-D2 sp. nov., isolated from arctic soil.</title>
        <authorList>
            <person name="Chaudhary D.K."/>
        </authorList>
    </citation>
    <scope>NUCLEOTIDE SEQUENCE [LARGE SCALE GENOMIC DNA]</scope>
    <source>
        <strain evidence="2 3">TSA-D2</strain>
    </source>
</reference>
<evidence type="ECO:0000313" key="3">
    <source>
        <dbReference type="Proteomes" id="UP000294597"/>
    </source>
</evidence>
<dbReference type="EMBL" id="SMFO01000006">
    <property type="protein sequence ID" value="TDE03738.1"/>
    <property type="molecule type" value="Genomic_DNA"/>
</dbReference>
<organism evidence="2 3">
    <name type="scientific">Flavobacterium hiemivividum</name>
    <dbReference type="NCBI Taxonomy" id="2541734"/>
    <lineage>
        <taxon>Bacteria</taxon>
        <taxon>Pseudomonadati</taxon>
        <taxon>Bacteroidota</taxon>
        <taxon>Flavobacteriia</taxon>
        <taxon>Flavobacteriales</taxon>
        <taxon>Flavobacteriaceae</taxon>
        <taxon>Flavobacterium</taxon>
    </lineage>
</organism>
<dbReference type="RefSeq" id="WP_132110843.1">
    <property type="nucleotide sequence ID" value="NZ_SMFO01000006.1"/>
</dbReference>
<evidence type="ECO:0000256" key="1">
    <source>
        <dbReference type="SAM" id="MobiDB-lite"/>
    </source>
</evidence>
<proteinExistence type="predicted"/>
<comment type="caution">
    <text evidence="2">The sequence shown here is derived from an EMBL/GenBank/DDBJ whole genome shotgun (WGS) entry which is preliminary data.</text>
</comment>
<gene>
    <name evidence="2" type="ORF">E0F98_09525</name>
</gene>
<protein>
    <submittedName>
        <fullName evidence="2">Uncharacterized protein</fullName>
    </submittedName>
</protein>